<dbReference type="PANTHER" id="PTHR34598:SF3">
    <property type="entry name" value="OXIDOREDUCTASE AN1597"/>
    <property type="match status" value="1"/>
</dbReference>
<protein>
    <recommendedName>
        <fullName evidence="4">CmcJ-like methyltransferase</fullName>
    </recommendedName>
</protein>
<dbReference type="InterPro" id="IPR044053">
    <property type="entry name" value="AsaB-like"/>
</dbReference>
<evidence type="ECO:0000313" key="2">
    <source>
        <dbReference type="EMBL" id="KAK7422146.1"/>
    </source>
</evidence>
<dbReference type="EMBL" id="JAZAVK010000112">
    <property type="protein sequence ID" value="KAK7422146.1"/>
    <property type="molecule type" value="Genomic_DNA"/>
</dbReference>
<organism evidence="2 3">
    <name type="scientific">Neonectria magnoliae</name>
    <dbReference type="NCBI Taxonomy" id="2732573"/>
    <lineage>
        <taxon>Eukaryota</taxon>
        <taxon>Fungi</taxon>
        <taxon>Dikarya</taxon>
        <taxon>Ascomycota</taxon>
        <taxon>Pezizomycotina</taxon>
        <taxon>Sordariomycetes</taxon>
        <taxon>Hypocreomycetidae</taxon>
        <taxon>Hypocreales</taxon>
        <taxon>Nectriaceae</taxon>
        <taxon>Neonectria</taxon>
    </lineage>
</organism>
<dbReference type="PANTHER" id="PTHR34598">
    <property type="entry name" value="BLL6449 PROTEIN"/>
    <property type="match status" value="1"/>
</dbReference>
<reference evidence="2 3" key="1">
    <citation type="journal article" date="2025" name="Microbiol. Resour. Announc.">
        <title>Draft genome sequences for Neonectria magnoliae and Neonectria punicea, canker pathogens of Liriodendron tulipifera and Acer saccharum in West Virginia.</title>
        <authorList>
            <person name="Petronek H.M."/>
            <person name="Kasson M.T."/>
            <person name="Metheny A.M."/>
            <person name="Stauder C.M."/>
            <person name="Lovett B."/>
            <person name="Lynch S.C."/>
            <person name="Garnas J.R."/>
            <person name="Kasson L.R."/>
            <person name="Stajich J.E."/>
        </authorList>
    </citation>
    <scope>NUCLEOTIDE SEQUENCE [LARGE SCALE GENOMIC DNA]</scope>
    <source>
        <strain evidence="2 3">NRRL 64651</strain>
    </source>
</reference>
<evidence type="ECO:0008006" key="4">
    <source>
        <dbReference type="Google" id="ProtNLM"/>
    </source>
</evidence>
<dbReference type="NCBIfam" id="NF041278">
    <property type="entry name" value="CmcJ_NvfI_EfuI"/>
    <property type="match status" value="1"/>
</dbReference>
<proteinExistence type="inferred from homology"/>
<name>A0ABR1HNL3_9HYPO</name>
<sequence>MLEKSRMYLLILEVILKVLIKPPTVHKKPQPYQVLFTRTGTMDTESSMWFLSEGDLYQHTKPYRLMFVPTDPAAPRSNLVGREVANIRIRDIRLATEEELTFDRAGLMVLSGACESISYEDRGDVTKLHDEYFAPLHETLKAIFHAWKPLNGPIKDWPLALCDASTVNVDTDLEKADAVQPDTIEENYQVYYRPQQRWYYVSEQKNSEVLLFRVFDSVLGQNAAGVPHAAFQHPGADGTERPRESIEANLVLWWD</sequence>
<comment type="caution">
    <text evidence="2">The sequence shown here is derived from an EMBL/GenBank/DDBJ whole genome shotgun (WGS) entry which is preliminary data.</text>
</comment>
<dbReference type="Proteomes" id="UP001498421">
    <property type="component" value="Unassembled WGS sequence"/>
</dbReference>
<evidence type="ECO:0000256" key="1">
    <source>
        <dbReference type="ARBA" id="ARBA00023604"/>
    </source>
</evidence>
<keyword evidence="3" id="KW-1185">Reference proteome</keyword>
<accession>A0ABR1HNL3</accession>
<comment type="similarity">
    <text evidence="1">Belongs to the asaB hydroxylase/desaturase family.</text>
</comment>
<gene>
    <name evidence="2" type="ORF">QQZ08_009614</name>
</gene>
<evidence type="ECO:0000313" key="3">
    <source>
        <dbReference type="Proteomes" id="UP001498421"/>
    </source>
</evidence>